<dbReference type="Pfam" id="PF10884">
    <property type="entry name" value="DUF2683"/>
    <property type="match status" value="1"/>
</dbReference>
<reference evidence="2 3" key="1">
    <citation type="submission" date="2020-05" db="EMBL/GenBank/DDBJ databases">
        <title>Mucilaginibacter mali sp. nov.</title>
        <authorList>
            <person name="Kim H.S."/>
            <person name="Lee K.C."/>
            <person name="Suh M.K."/>
            <person name="Kim J.-S."/>
            <person name="Han K.-I."/>
            <person name="Eom M.K."/>
            <person name="Shin Y.K."/>
            <person name="Lee J.-S."/>
        </authorList>
    </citation>
    <scope>NUCLEOTIDE SEQUENCE [LARGE SCALE GENOMIC DNA]</scope>
    <source>
        <strain evidence="2 3">G2-14</strain>
    </source>
</reference>
<dbReference type="Proteomes" id="UP000505355">
    <property type="component" value="Chromosome"/>
</dbReference>
<comment type="similarity">
    <text evidence="1">Belongs to the phD/YefM antitoxin family.</text>
</comment>
<sequence length="73" mass="8233">MNTLTIHPATNDQETAIRMFLDALHVDYKSSDNVDETTYLMSSPANAEHLQKSIEQGKKGEVTKLSLDDIWKP</sequence>
<name>A0A7D4PZY7_9SPHI</name>
<accession>A0A7D4PZY7</accession>
<evidence type="ECO:0000313" key="3">
    <source>
        <dbReference type="Proteomes" id="UP000505355"/>
    </source>
</evidence>
<evidence type="ECO:0000313" key="2">
    <source>
        <dbReference type="EMBL" id="QKJ28207.1"/>
    </source>
</evidence>
<dbReference type="RefSeq" id="WP_173412909.1">
    <property type="nucleotide sequence ID" value="NZ_CP054139.1"/>
</dbReference>
<dbReference type="KEGG" id="mmab:HQ865_20540"/>
<proteinExistence type="inferred from homology"/>
<evidence type="ECO:0000256" key="1">
    <source>
        <dbReference type="ARBA" id="ARBA00009981"/>
    </source>
</evidence>
<gene>
    <name evidence="2" type="ORF">HQ865_20540</name>
</gene>
<dbReference type="Gene3D" id="1.10.1220.170">
    <property type="match status" value="1"/>
</dbReference>
<dbReference type="AlphaFoldDB" id="A0A7D4PZY7"/>
<organism evidence="2 3">
    <name type="scientific">Mucilaginibacter mali</name>
    <dbReference type="NCBI Taxonomy" id="2740462"/>
    <lineage>
        <taxon>Bacteria</taxon>
        <taxon>Pseudomonadati</taxon>
        <taxon>Bacteroidota</taxon>
        <taxon>Sphingobacteriia</taxon>
        <taxon>Sphingobacteriales</taxon>
        <taxon>Sphingobacteriaceae</taxon>
        <taxon>Mucilaginibacter</taxon>
    </lineage>
</organism>
<keyword evidence="3" id="KW-1185">Reference proteome</keyword>
<dbReference type="EMBL" id="CP054139">
    <property type="protein sequence ID" value="QKJ28207.1"/>
    <property type="molecule type" value="Genomic_DNA"/>
</dbReference>
<protein>
    <submittedName>
        <fullName evidence="2">Type II toxin-antitoxin system prevent-host-death family antitoxin</fullName>
    </submittedName>
</protein>
<dbReference type="SUPFAM" id="SSF143120">
    <property type="entry name" value="YefM-like"/>
    <property type="match status" value="1"/>
</dbReference>
<dbReference type="InterPro" id="IPR036165">
    <property type="entry name" value="YefM-like_sf"/>
</dbReference>
<dbReference type="InterPro" id="IPR020271">
    <property type="entry name" value="Uncharacterised_MJ1172"/>
</dbReference>